<proteinExistence type="predicted"/>
<name>A0A4S4L945_9AGAM</name>
<gene>
    <name evidence="2" type="ORF">EW145_g2961</name>
</gene>
<dbReference type="SUPFAM" id="SSF81383">
    <property type="entry name" value="F-box domain"/>
    <property type="match status" value="1"/>
</dbReference>
<organism evidence="2 3">
    <name type="scientific">Phellinidium pouzarii</name>
    <dbReference type="NCBI Taxonomy" id="167371"/>
    <lineage>
        <taxon>Eukaryota</taxon>
        <taxon>Fungi</taxon>
        <taxon>Dikarya</taxon>
        <taxon>Basidiomycota</taxon>
        <taxon>Agaricomycotina</taxon>
        <taxon>Agaricomycetes</taxon>
        <taxon>Hymenochaetales</taxon>
        <taxon>Hymenochaetaceae</taxon>
        <taxon>Phellinidium</taxon>
    </lineage>
</organism>
<dbReference type="SMART" id="SM00256">
    <property type="entry name" value="FBOX"/>
    <property type="match status" value="1"/>
</dbReference>
<dbReference type="InterPro" id="IPR036047">
    <property type="entry name" value="F-box-like_dom_sf"/>
</dbReference>
<keyword evidence="3" id="KW-1185">Reference proteome</keyword>
<dbReference type="AlphaFoldDB" id="A0A4S4L945"/>
<feature type="domain" description="F-box" evidence="1">
    <location>
        <begin position="5"/>
        <end position="51"/>
    </location>
</feature>
<dbReference type="Proteomes" id="UP000308199">
    <property type="component" value="Unassembled WGS sequence"/>
</dbReference>
<dbReference type="PROSITE" id="PS50181">
    <property type="entry name" value="FBOX"/>
    <property type="match status" value="1"/>
</dbReference>
<sequence>MSAQPLEGLNVPSDVWLRIMEKCRVEEILSLEKCCKLFYNLAKSRIVWLKCLQGLEQHEAPDLPPHIPAAGLSKGELRRLVVKATKSSLSWNEIASSPSLLAKSTKEIRIHLKDVNPDEILGEPPTFRLKLFLLPGGKHLLVLWPAGYLQCWSVPEQDLEPQCLWLYPDLPEGASENRPVLLYGLDYDMQRKSRGDVHLLLVNELLQDQFMGERYVDIVCFSPVNNSLKKIYTGKNLEKTYGLPTYMGPGIRGNVFVVYQEIAESPKGTLTINFWNEDTSLTIKEATLDCLELTTEFLICVRRFQDGRRTLAVISISEIFRTINMKTSIEFSELTCTEIPIEQETFSRPEGDVEHLHNALEVQARSK</sequence>
<dbReference type="Pfam" id="PF00646">
    <property type="entry name" value="F-box"/>
    <property type="match status" value="1"/>
</dbReference>
<accession>A0A4S4L945</accession>
<evidence type="ECO:0000313" key="2">
    <source>
        <dbReference type="EMBL" id="THH08059.1"/>
    </source>
</evidence>
<dbReference type="InterPro" id="IPR001810">
    <property type="entry name" value="F-box_dom"/>
</dbReference>
<protein>
    <recommendedName>
        <fullName evidence="1">F-box domain-containing protein</fullName>
    </recommendedName>
</protein>
<dbReference type="EMBL" id="SGPK01000115">
    <property type="protein sequence ID" value="THH08059.1"/>
    <property type="molecule type" value="Genomic_DNA"/>
</dbReference>
<evidence type="ECO:0000259" key="1">
    <source>
        <dbReference type="PROSITE" id="PS50181"/>
    </source>
</evidence>
<comment type="caution">
    <text evidence="2">The sequence shown here is derived from an EMBL/GenBank/DDBJ whole genome shotgun (WGS) entry which is preliminary data.</text>
</comment>
<dbReference type="OrthoDB" id="3219396at2759"/>
<evidence type="ECO:0000313" key="3">
    <source>
        <dbReference type="Proteomes" id="UP000308199"/>
    </source>
</evidence>
<reference evidence="2 3" key="1">
    <citation type="submission" date="2019-02" db="EMBL/GenBank/DDBJ databases">
        <title>Genome sequencing of the rare red list fungi Phellinidium pouzarii.</title>
        <authorList>
            <person name="Buettner E."/>
            <person name="Kellner H."/>
        </authorList>
    </citation>
    <scope>NUCLEOTIDE SEQUENCE [LARGE SCALE GENOMIC DNA]</scope>
    <source>
        <strain evidence="2 3">DSM 108285</strain>
    </source>
</reference>